<feature type="binding site" evidence="11">
    <location>
        <position position="425"/>
    </location>
    <ligand>
        <name>[4Fe-4S] cluster</name>
        <dbReference type="ChEBI" id="CHEBI:49883"/>
    </ligand>
</feature>
<dbReference type="AlphaFoldDB" id="A0A8S3YN33"/>
<dbReference type="InterPro" id="IPR016558">
    <property type="entry name" value="DNA_primase_lsu_euk"/>
</dbReference>
<reference evidence="14" key="1">
    <citation type="submission" date="2021-04" db="EMBL/GenBank/DDBJ databases">
        <authorList>
            <consortium name="Molecular Ecology Group"/>
        </authorList>
    </citation>
    <scope>NUCLEOTIDE SEQUENCE</scope>
</reference>
<evidence type="ECO:0000256" key="12">
    <source>
        <dbReference type="SAM" id="MobiDB-lite"/>
    </source>
</evidence>
<evidence type="ECO:0000256" key="11">
    <source>
        <dbReference type="PIRSR" id="PIRSR009449-1"/>
    </source>
</evidence>
<keyword evidence="6 10" id="KW-0479">Metal-binding</keyword>
<organism evidence="14 15">
    <name type="scientific">Candidula unifasciata</name>
    <dbReference type="NCBI Taxonomy" id="100452"/>
    <lineage>
        <taxon>Eukaryota</taxon>
        <taxon>Metazoa</taxon>
        <taxon>Spiralia</taxon>
        <taxon>Lophotrochozoa</taxon>
        <taxon>Mollusca</taxon>
        <taxon>Gastropoda</taxon>
        <taxon>Heterobranchia</taxon>
        <taxon>Euthyneura</taxon>
        <taxon>Panpulmonata</taxon>
        <taxon>Eupulmonata</taxon>
        <taxon>Stylommatophora</taxon>
        <taxon>Helicina</taxon>
        <taxon>Helicoidea</taxon>
        <taxon>Geomitridae</taxon>
        <taxon>Candidula</taxon>
    </lineage>
</organism>
<feature type="domain" description="DNA primase large subunit C-terminal" evidence="13">
    <location>
        <begin position="285"/>
        <end position="453"/>
    </location>
</feature>
<evidence type="ECO:0000256" key="2">
    <source>
        <dbReference type="ARBA" id="ARBA00019038"/>
    </source>
</evidence>
<dbReference type="PANTHER" id="PTHR10537:SF3">
    <property type="entry name" value="DNA PRIMASE LARGE SUBUNIT"/>
    <property type="match status" value="1"/>
</dbReference>
<comment type="similarity">
    <text evidence="1 10">Belongs to the eukaryotic-type primase large subunit family.</text>
</comment>
<accession>A0A8S3YN33</accession>
<comment type="function">
    <text evidence="10">DNA primase is the polymerase that synthesizes small RNA primers for the Okazaki fragments made during discontinuous DNA replication.</text>
</comment>
<keyword evidence="7 10" id="KW-0408">Iron</keyword>
<dbReference type="GO" id="GO:0051539">
    <property type="term" value="F:4 iron, 4 sulfur cluster binding"/>
    <property type="evidence" value="ECO:0007669"/>
    <property type="project" value="UniProtKB-UniRule"/>
</dbReference>
<evidence type="ECO:0000256" key="1">
    <source>
        <dbReference type="ARBA" id="ARBA00010564"/>
    </source>
</evidence>
<dbReference type="Proteomes" id="UP000678393">
    <property type="component" value="Unassembled WGS sequence"/>
</dbReference>
<comment type="caution">
    <text evidence="14">The sequence shown here is derived from an EMBL/GenBank/DDBJ whole genome shotgun (WGS) entry which is preliminary data.</text>
</comment>
<keyword evidence="8 10" id="KW-0411">Iron-sulfur</keyword>
<dbReference type="PANTHER" id="PTHR10537">
    <property type="entry name" value="DNA PRIMASE LARGE SUBUNIT"/>
    <property type="match status" value="1"/>
</dbReference>
<keyword evidence="4 10" id="KW-0639">Primosome</keyword>
<dbReference type="CDD" id="cd07322">
    <property type="entry name" value="PriL_PriS_Eukaryotic"/>
    <property type="match status" value="1"/>
</dbReference>
<feature type="region of interest" description="Disordered" evidence="12">
    <location>
        <begin position="462"/>
        <end position="504"/>
    </location>
</feature>
<feature type="binding site" evidence="11">
    <location>
        <position position="372"/>
    </location>
    <ligand>
        <name>[4Fe-4S] cluster</name>
        <dbReference type="ChEBI" id="CHEBI:49883"/>
    </ligand>
</feature>
<dbReference type="OrthoDB" id="421393at2759"/>
<dbReference type="EMBL" id="CAJHNH020000555">
    <property type="protein sequence ID" value="CAG5118444.1"/>
    <property type="molecule type" value="Genomic_DNA"/>
</dbReference>
<evidence type="ECO:0000256" key="9">
    <source>
        <dbReference type="ARBA" id="ARBA00023125"/>
    </source>
</evidence>
<evidence type="ECO:0000256" key="6">
    <source>
        <dbReference type="ARBA" id="ARBA00022723"/>
    </source>
</evidence>
<dbReference type="GO" id="GO:0006270">
    <property type="term" value="P:DNA replication initiation"/>
    <property type="evidence" value="ECO:0007669"/>
    <property type="project" value="UniProtKB-ARBA"/>
</dbReference>
<dbReference type="GO" id="GO:0005658">
    <property type="term" value="C:alpha DNA polymerase:primase complex"/>
    <property type="evidence" value="ECO:0007669"/>
    <property type="project" value="TreeGrafter"/>
</dbReference>
<dbReference type="Gene3D" id="1.20.930.80">
    <property type="match status" value="1"/>
</dbReference>
<dbReference type="GO" id="GO:0006269">
    <property type="term" value="P:DNA replication, synthesis of primer"/>
    <property type="evidence" value="ECO:0007669"/>
    <property type="project" value="UniProtKB-KW"/>
</dbReference>
<dbReference type="GO" id="GO:0046872">
    <property type="term" value="F:metal ion binding"/>
    <property type="evidence" value="ECO:0007669"/>
    <property type="project" value="UniProtKB-UniRule"/>
</dbReference>
<evidence type="ECO:0000313" key="15">
    <source>
        <dbReference type="Proteomes" id="UP000678393"/>
    </source>
</evidence>
<keyword evidence="9 10" id="KW-0238">DNA-binding</keyword>
<comment type="cofactor">
    <cofactor evidence="10">
        <name>[4Fe-4S] cluster</name>
        <dbReference type="ChEBI" id="CHEBI:49883"/>
    </cofactor>
    <text evidence="10">Binds 1 [4Fe-4S] cluster.</text>
</comment>
<proteinExistence type="inferred from homology"/>
<evidence type="ECO:0000256" key="5">
    <source>
        <dbReference type="ARBA" id="ARBA00022705"/>
    </source>
</evidence>
<keyword evidence="5 10" id="KW-0235">DNA replication</keyword>
<name>A0A8S3YN33_9EUPU</name>
<keyword evidence="3 10" id="KW-0004">4Fe-4S</keyword>
<dbReference type="PIRSF" id="PIRSF009449">
    <property type="entry name" value="DNA_primase_large_subunit"/>
    <property type="match status" value="1"/>
</dbReference>
<evidence type="ECO:0000256" key="3">
    <source>
        <dbReference type="ARBA" id="ARBA00022485"/>
    </source>
</evidence>
<feature type="binding site" evidence="11">
    <location>
        <position position="293"/>
    </location>
    <ligand>
        <name>[4Fe-4S] cluster</name>
        <dbReference type="ChEBI" id="CHEBI:49883"/>
    </ligand>
</feature>
<evidence type="ECO:0000256" key="4">
    <source>
        <dbReference type="ARBA" id="ARBA00022515"/>
    </source>
</evidence>
<dbReference type="InterPro" id="IPR058560">
    <property type="entry name" value="DNA_primase_C"/>
</dbReference>
<evidence type="ECO:0000256" key="7">
    <source>
        <dbReference type="ARBA" id="ARBA00023004"/>
    </source>
</evidence>
<feature type="compositionally biased region" description="Polar residues" evidence="12">
    <location>
        <begin position="476"/>
        <end position="493"/>
    </location>
</feature>
<evidence type="ECO:0000313" key="14">
    <source>
        <dbReference type="EMBL" id="CAG5118444.1"/>
    </source>
</evidence>
<protein>
    <recommendedName>
        <fullName evidence="2 10">DNA primase large subunit</fullName>
    </recommendedName>
</protein>
<dbReference type="Pfam" id="PF04104">
    <property type="entry name" value="DNA_primase_lrg"/>
    <property type="match status" value="1"/>
</dbReference>
<dbReference type="InterPro" id="IPR007238">
    <property type="entry name" value="DNA_primase_lsu_euk/arc"/>
</dbReference>
<gene>
    <name evidence="14" type="ORF">CUNI_LOCUS4002</name>
</gene>
<sequence length="519" mass="59329">MEFVSRTRTKGRTGDIKKVIDDRYPHRLQLYTHPPTDTISLQEFEELAVERLKVLKAVETVGITHQKGTSKYTELLEKEISATKLKDSILRTKTGQPEKEVENRQRDHVSHFILRLAYCRSEDLRRWFLAQELDLFRFRFQMEDAASKAQFLTANNLKYKPVSKDERSYVTKQLDGLDYISNQDDLEFYKVPFTEALDLVRNRKVFLQSGYAYVPQEDLVSILLSLYRTQLSQALSITSRALPSMEEDGRLLPMLCGLSKRYLGQDYGVRQHNVGVVTADMIEMLSKKSFPLCMQNIHAALKQNHHLRHGSRLQYGLFLKGIGLSLDEAMKFFRTEFTKSMDVDTFDKKYSYGIRYNYGKEGKKTDYTPFGCMKIIMNNPPAAGDSHDTLIQRFLKQRISTFGLPKEGVDVIMKYTKGGHCQVACAKFFELTHGISDSSSEVEMFIQHPNQYFENSQKLLNGPAKPPSTPRGVKIVSSQTGTPKSSGSETSIKSEPADTADPMMTFSEEELQALDDEML</sequence>
<dbReference type="FunFam" id="1.20.930.80:FF:000001">
    <property type="entry name" value="DNA primase large subunit"/>
    <property type="match status" value="1"/>
</dbReference>
<keyword evidence="15" id="KW-1185">Reference proteome</keyword>
<evidence type="ECO:0000256" key="8">
    <source>
        <dbReference type="ARBA" id="ARBA00023014"/>
    </source>
</evidence>
<dbReference type="GO" id="GO:0003677">
    <property type="term" value="F:DNA binding"/>
    <property type="evidence" value="ECO:0007669"/>
    <property type="project" value="UniProtKB-UniRule"/>
</dbReference>
<dbReference type="Pfam" id="PF26466">
    <property type="entry name" value="DNA_primase_lrg_N"/>
    <property type="match status" value="1"/>
</dbReference>
<evidence type="ECO:0000256" key="10">
    <source>
        <dbReference type="PIRNR" id="PIRNR009449"/>
    </source>
</evidence>
<evidence type="ECO:0000259" key="13">
    <source>
        <dbReference type="Pfam" id="PF04104"/>
    </source>
</evidence>